<dbReference type="EMBL" id="JARHUD010000001">
    <property type="protein sequence ID" value="MDF2094462.1"/>
    <property type="molecule type" value="Genomic_DNA"/>
</dbReference>
<evidence type="ECO:0000313" key="9">
    <source>
        <dbReference type="EMBL" id="MDF2094462.1"/>
    </source>
</evidence>
<dbReference type="PANTHER" id="PTHR33778:SF1">
    <property type="entry name" value="MAGNESIUM TRANSPORTER YHID-RELATED"/>
    <property type="match status" value="1"/>
</dbReference>
<reference evidence="9 10" key="1">
    <citation type="submission" date="2023-03" db="EMBL/GenBank/DDBJ databases">
        <title>Fodinicurvata sp. CAU 1616 isolated from sea sendiment.</title>
        <authorList>
            <person name="Kim W."/>
        </authorList>
    </citation>
    <scope>NUCLEOTIDE SEQUENCE [LARGE SCALE GENOMIC DNA]</scope>
    <source>
        <strain evidence="9 10">CAU 1616</strain>
    </source>
</reference>
<dbReference type="PRINTS" id="PR01837">
    <property type="entry name" value="MGTCSAPBPROT"/>
</dbReference>
<evidence type="ECO:0000256" key="4">
    <source>
        <dbReference type="ARBA" id="ARBA00022692"/>
    </source>
</evidence>
<evidence type="ECO:0000256" key="2">
    <source>
        <dbReference type="ARBA" id="ARBA00009298"/>
    </source>
</evidence>
<feature type="transmembrane region" description="Helical" evidence="7">
    <location>
        <begin position="84"/>
        <end position="103"/>
    </location>
</feature>
<organism evidence="9 10">
    <name type="scientific">Aquibaculum arenosum</name>
    <dbReference type="NCBI Taxonomy" id="3032591"/>
    <lineage>
        <taxon>Bacteria</taxon>
        <taxon>Pseudomonadati</taxon>
        <taxon>Pseudomonadota</taxon>
        <taxon>Alphaproteobacteria</taxon>
        <taxon>Rhodospirillales</taxon>
        <taxon>Rhodovibrionaceae</taxon>
        <taxon>Aquibaculum</taxon>
    </lineage>
</organism>
<keyword evidence="4 7" id="KW-0812">Transmembrane</keyword>
<keyword evidence="3" id="KW-1003">Cell membrane</keyword>
<comment type="caution">
    <text evidence="9">The sequence shown here is derived from an EMBL/GenBank/DDBJ whole genome shotgun (WGS) entry which is preliminary data.</text>
</comment>
<keyword evidence="6 7" id="KW-0472">Membrane</keyword>
<dbReference type="InterPro" id="IPR049177">
    <property type="entry name" value="MgtC_SapB_SrpB_YhiD_N"/>
</dbReference>
<feature type="transmembrane region" description="Helical" evidence="7">
    <location>
        <begin position="46"/>
        <end position="64"/>
    </location>
</feature>
<evidence type="ECO:0000256" key="3">
    <source>
        <dbReference type="ARBA" id="ARBA00022475"/>
    </source>
</evidence>
<evidence type="ECO:0000313" key="10">
    <source>
        <dbReference type="Proteomes" id="UP001215503"/>
    </source>
</evidence>
<feature type="transmembrane region" description="Helical" evidence="7">
    <location>
        <begin position="115"/>
        <end position="148"/>
    </location>
</feature>
<gene>
    <name evidence="9" type="ORF">P2G67_00565</name>
</gene>
<evidence type="ECO:0000256" key="1">
    <source>
        <dbReference type="ARBA" id="ARBA00004651"/>
    </source>
</evidence>
<evidence type="ECO:0000256" key="5">
    <source>
        <dbReference type="ARBA" id="ARBA00022989"/>
    </source>
</evidence>
<dbReference type="RefSeq" id="WP_275818993.1">
    <property type="nucleotide sequence ID" value="NZ_JARHUD010000001.1"/>
</dbReference>
<comment type="subcellular location">
    <subcellularLocation>
        <location evidence="7">Cell inner membrane</location>
        <topology evidence="7">Multi-pass membrane protein</topology>
    </subcellularLocation>
    <subcellularLocation>
        <location evidence="1">Cell membrane</location>
        <topology evidence="1">Multi-pass membrane protein</topology>
    </subcellularLocation>
</comment>
<dbReference type="Proteomes" id="UP001215503">
    <property type="component" value="Unassembled WGS sequence"/>
</dbReference>
<dbReference type="Pfam" id="PF02308">
    <property type="entry name" value="MgtC"/>
    <property type="match status" value="1"/>
</dbReference>
<evidence type="ECO:0000256" key="6">
    <source>
        <dbReference type="ARBA" id="ARBA00023136"/>
    </source>
</evidence>
<keyword evidence="5 7" id="KW-1133">Transmembrane helix</keyword>
<dbReference type="InterPro" id="IPR003416">
    <property type="entry name" value="MgtC/SapB/SrpB/YhiD_fam"/>
</dbReference>
<sequence>MESSLLDVTSWPYLPLDTIAIRLLLAAMMGAVIGFEREWRRRPAGLRTHILVSLASALFSILTLEITHADIIQGDNIRVDPIRMIEAVTAGVAFLAAGAIIQSRGSVKGLTTGAGLWLAGAVGVACGLGLWSVGAIAMATGLIVMVLLGRLEQRFTKGREDPEDQ</sequence>
<evidence type="ECO:0000256" key="7">
    <source>
        <dbReference type="RuleBase" id="RU365041"/>
    </source>
</evidence>
<evidence type="ECO:0000259" key="8">
    <source>
        <dbReference type="Pfam" id="PF02308"/>
    </source>
</evidence>
<keyword evidence="10" id="KW-1185">Reference proteome</keyword>
<feature type="transmembrane region" description="Helical" evidence="7">
    <location>
        <begin position="12"/>
        <end position="34"/>
    </location>
</feature>
<keyword evidence="7" id="KW-0997">Cell inner membrane</keyword>
<name>A0ABT5YHR6_9PROT</name>
<protein>
    <recommendedName>
        <fullName evidence="7">Protein MgtC</fullName>
    </recommendedName>
</protein>
<dbReference type="PANTHER" id="PTHR33778">
    <property type="entry name" value="PROTEIN MGTC"/>
    <property type="match status" value="1"/>
</dbReference>
<comment type="similarity">
    <text evidence="2 7">Belongs to the MgtC/SapB family.</text>
</comment>
<proteinExistence type="inferred from homology"/>
<feature type="domain" description="MgtC/SapB/SrpB/YhiD N-terminal" evidence="8">
    <location>
        <begin position="23"/>
        <end position="153"/>
    </location>
</feature>
<accession>A0ABT5YHR6</accession>